<dbReference type="InterPro" id="IPR005107">
    <property type="entry name" value="CO_DH_flav_C"/>
</dbReference>
<evidence type="ECO:0000259" key="4">
    <source>
        <dbReference type="PROSITE" id="PS51387"/>
    </source>
</evidence>
<sequence>MTSLTDISATALLGGELRAGGTDLMSRPSVGPHIDLRGRPELSGVVWREDGTVRVGALTTIADLAADPRLAAAHPCLARTAAAVATPEIRAVATLGGNLLQRNRCPYFRSPAFSCFQDGGHDCPAQDGLTLRAAVVRTGPCLAPHPSSLAVALLACEASVEVHGEAPFPVGELYGDGADPTRDHLLPPGAILAAVVLPPPRAGERAAYHRATARAHAEWPLAEAAARLVVDDGRVRFARVAVGGVARVPLRLTEVEQALLAGEPLEQAAARAAARCTPTSQNAYKIALLTGTILEALEQAAAPR</sequence>
<proteinExistence type="predicted"/>
<name>A0ABW2NVH4_9ACTN</name>
<dbReference type="SUPFAM" id="SSF56176">
    <property type="entry name" value="FAD-binding/transporter-associated domain-like"/>
    <property type="match status" value="1"/>
</dbReference>
<protein>
    <submittedName>
        <fullName evidence="5">FAD binding domain-containing protein</fullName>
    </submittedName>
</protein>
<evidence type="ECO:0000256" key="3">
    <source>
        <dbReference type="ARBA" id="ARBA00023002"/>
    </source>
</evidence>
<keyword evidence="6" id="KW-1185">Reference proteome</keyword>
<dbReference type="Gene3D" id="3.30.390.50">
    <property type="entry name" value="CO dehydrogenase flavoprotein, C-terminal domain"/>
    <property type="match status" value="1"/>
</dbReference>
<gene>
    <name evidence="5" type="ORF">ACFQSB_04225</name>
</gene>
<feature type="domain" description="FAD-binding PCMH-type" evidence="4">
    <location>
        <begin position="1"/>
        <end position="202"/>
    </location>
</feature>
<comment type="caution">
    <text evidence="5">The sequence shown here is derived from an EMBL/GenBank/DDBJ whole genome shotgun (WGS) entry which is preliminary data.</text>
</comment>
<dbReference type="Gene3D" id="3.30.465.10">
    <property type="match status" value="1"/>
</dbReference>
<dbReference type="PANTHER" id="PTHR42659">
    <property type="entry name" value="XANTHINE DEHYDROGENASE SUBUNIT C-RELATED"/>
    <property type="match status" value="1"/>
</dbReference>
<organism evidence="5 6">
    <name type="scientific">Sphaerisporangium rhizosphaerae</name>
    <dbReference type="NCBI Taxonomy" id="2269375"/>
    <lineage>
        <taxon>Bacteria</taxon>
        <taxon>Bacillati</taxon>
        <taxon>Actinomycetota</taxon>
        <taxon>Actinomycetes</taxon>
        <taxon>Streptosporangiales</taxon>
        <taxon>Streptosporangiaceae</taxon>
        <taxon>Sphaerisporangium</taxon>
    </lineage>
</organism>
<dbReference type="InterPro" id="IPR002346">
    <property type="entry name" value="Mopterin_DH_FAD-bd"/>
</dbReference>
<dbReference type="InterPro" id="IPR036318">
    <property type="entry name" value="FAD-bd_PCMH-like_sf"/>
</dbReference>
<evidence type="ECO:0000313" key="5">
    <source>
        <dbReference type="EMBL" id="MFC7381403.1"/>
    </source>
</evidence>
<reference evidence="6" key="1">
    <citation type="journal article" date="2019" name="Int. J. Syst. Evol. Microbiol.">
        <title>The Global Catalogue of Microorganisms (GCM) 10K type strain sequencing project: providing services to taxonomists for standard genome sequencing and annotation.</title>
        <authorList>
            <consortium name="The Broad Institute Genomics Platform"/>
            <consortium name="The Broad Institute Genome Sequencing Center for Infectious Disease"/>
            <person name="Wu L."/>
            <person name="Ma J."/>
        </authorList>
    </citation>
    <scope>NUCLEOTIDE SEQUENCE [LARGE SCALE GENOMIC DNA]</scope>
    <source>
        <strain evidence="6">CECT 7649</strain>
    </source>
</reference>
<dbReference type="RefSeq" id="WP_380824318.1">
    <property type="nucleotide sequence ID" value="NZ_JBHTCG010000002.1"/>
</dbReference>
<dbReference type="EMBL" id="JBHTCG010000002">
    <property type="protein sequence ID" value="MFC7381403.1"/>
    <property type="molecule type" value="Genomic_DNA"/>
</dbReference>
<evidence type="ECO:0000256" key="2">
    <source>
        <dbReference type="ARBA" id="ARBA00022827"/>
    </source>
</evidence>
<dbReference type="InterPro" id="IPR051312">
    <property type="entry name" value="Diverse_Substr_Oxidored"/>
</dbReference>
<keyword evidence="1" id="KW-0285">Flavoprotein</keyword>
<dbReference type="InterPro" id="IPR016169">
    <property type="entry name" value="FAD-bd_PCMH_sub2"/>
</dbReference>
<accession>A0ABW2NVH4</accession>
<dbReference type="SUPFAM" id="SSF55447">
    <property type="entry name" value="CO dehydrogenase flavoprotein C-terminal domain-like"/>
    <property type="match status" value="1"/>
</dbReference>
<dbReference type="InterPro" id="IPR036683">
    <property type="entry name" value="CO_DH_flav_C_dom_sf"/>
</dbReference>
<keyword evidence="3" id="KW-0560">Oxidoreductase</keyword>
<dbReference type="Pfam" id="PF03450">
    <property type="entry name" value="CO_deh_flav_C"/>
    <property type="match status" value="1"/>
</dbReference>
<dbReference type="SMART" id="SM01092">
    <property type="entry name" value="CO_deh_flav_C"/>
    <property type="match status" value="1"/>
</dbReference>
<keyword evidence="2" id="KW-0274">FAD</keyword>
<dbReference type="Proteomes" id="UP001596496">
    <property type="component" value="Unassembled WGS sequence"/>
</dbReference>
<dbReference type="Pfam" id="PF00941">
    <property type="entry name" value="FAD_binding_5"/>
    <property type="match status" value="1"/>
</dbReference>
<dbReference type="PANTHER" id="PTHR42659:SF2">
    <property type="entry name" value="XANTHINE DEHYDROGENASE SUBUNIT C-RELATED"/>
    <property type="match status" value="1"/>
</dbReference>
<evidence type="ECO:0000313" key="6">
    <source>
        <dbReference type="Proteomes" id="UP001596496"/>
    </source>
</evidence>
<evidence type="ECO:0000256" key="1">
    <source>
        <dbReference type="ARBA" id="ARBA00022630"/>
    </source>
</evidence>
<dbReference type="InterPro" id="IPR016166">
    <property type="entry name" value="FAD-bd_PCMH"/>
</dbReference>
<dbReference type="PROSITE" id="PS51387">
    <property type="entry name" value="FAD_PCMH"/>
    <property type="match status" value="1"/>
</dbReference>